<gene>
    <name evidence="1" type="primary">Dsim\GD12996</name>
    <name evidence="1" type="ORF">Dsim_GD12996</name>
</gene>
<dbReference type="HOGENOM" id="CLU_2429422_0_0_1"/>
<evidence type="ECO:0000313" key="2">
    <source>
        <dbReference type="Proteomes" id="UP000000304"/>
    </source>
</evidence>
<dbReference type="AlphaFoldDB" id="B4QLN5"/>
<accession>B4QLN5</accession>
<sequence length="91" mass="10253">MEMLIQMQMQMDDANGTGDGGDLPQSISMCKVLGWRPQKSGSLAKGISIFSLRFLRLVYRSLGRHQCDARRCDGIRWVGMRCTESQMQQPG</sequence>
<dbReference type="EMBL" id="CM000363">
    <property type="protein sequence ID" value="EDX09695.1"/>
    <property type="molecule type" value="Genomic_DNA"/>
</dbReference>
<dbReference type="Proteomes" id="UP000000304">
    <property type="component" value="Chromosome 3L"/>
</dbReference>
<proteinExistence type="predicted"/>
<evidence type="ECO:0000313" key="1">
    <source>
        <dbReference type="EMBL" id="EDX09695.1"/>
    </source>
</evidence>
<organism evidence="1 2">
    <name type="scientific">Drosophila simulans</name>
    <name type="common">Fruit fly</name>
    <dbReference type="NCBI Taxonomy" id="7240"/>
    <lineage>
        <taxon>Eukaryota</taxon>
        <taxon>Metazoa</taxon>
        <taxon>Ecdysozoa</taxon>
        <taxon>Arthropoda</taxon>
        <taxon>Hexapoda</taxon>
        <taxon>Insecta</taxon>
        <taxon>Pterygota</taxon>
        <taxon>Neoptera</taxon>
        <taxon>Endopterygota</taxon>
        <taxon>Diptera</taxon>
        <taxon>Brachycera</taxon>
        <taxon>Muscomorpha</taxon>
        <taxon>Ephydroidea</taxon>
        <taxon>Drosophilidae</taxon>
        <taxon>Drosophila</taxon>
        <taxon>Sophophora</taxon>
    </lineage>
</organism>
<name>B4QLN5_DROSI</name>
<reference evidence="1 2" key="1">
    <citation type="journal article" date="2007" name="Nature">
        <title>Evolution of genes and genomes on the Drosophila phylogeny.</title>
        <authorList>
            <consortium name="Drosophila 12 Genomes Consortium"/>
            <person name="Clark A.G."/>
            <person name="Eisen M.B."/>
            <person name="Smith D.R."/>
            <person name="Bergman C.M."/>
            <person name="Oliver B."/>
            <person name="Markow T.A."/>
            <person name="Kaufman T.C."/>
            <person name="Kellis M."/>
            <person name="Gelbart W."/>
            <person name="Iyer V.N."/>
            <person name="Pollard D.A."/>
            <person name="Sackton T.B."/>
            <person name="Larracuente A.M."/>
            <person name="Singh N.D."/>
            <person name="Abad J.P."/>
            <person name="Abt D.N."/>
            <person name="Adryan B."/>
            <person name="Aguade M."/>
            <person name="Akashi H."/>
            <person name="Anderson W.W."/>
            <person name="Aquadro C.F."/>
            <person name="Ardell D.H."/>
            <person name="Arguello R."/>
            <person name="Artieri C.G."/>
            <person name="Barbash D.A."/>
            <person name="Barker D."/>
            <person name="Barsanti P."/>
            <person name="Batterham P."/>
            <person name="Batzoglou S."/>
            <person name="Begun D."/>
            <person name="Bhutkar A."/>
            <person name="Blanco E."/>
            <person name="Bosak S.A."/>
            <person name="Bradley R.K."/>
            <person name="Brand A.D."/>
            <person name="Brent M.R."/>
            <person name="Brooks A.N."/>
            <person name="Brown R.H."/>
            <person name="Butlin R.K."/>
            <person name="Caggese C."/>
            <person name="Calvi B.R."/>
            <person name="Bernardo de Carvalho A."/>
            <person name="Caspi A."/>
            <person name="Castrezana S."/>
            <person name="Celniker S.E."/>
            <person name="Chang J.L."/>
            <person name="Chapple C."/>
            <person name="Chatterji S."/>
            <person name="Chinwalla A."/>
            <person name="Civetta A."/>
            <person name="Clifton S.W."/>
            <person name="Comeron J.M."/>
            <person name="Costello J.C."/>
            <person name="Coyne J.A."/>
            <person name="Daub J."/>
            <person name="David R.G."/>
            <person name="Delcher A.L."/>
            <person name="Delehaunty K."/>
            <person name="Do C.B."/>
            <person name="Ebling H."/>
            <person name="Edwards K."/>
            <person name="Eickbush T."/>
            <person name="Evans J.D."/>
            <person name="Filipski A."/>
            <person name="Findeiss S."/>
            <person name="Freyhult E."/>
            <person name="Fulton L."/>
            <person name="Fulton R."/>
            <person name="Garcia A.C."/>
            <person name="Gardiner A."/>
            <person name="Garfield D.A."/>
            <person name="Garvin B.E."/>
            <person name="Gibson G."/>
            <person name="Gilbert D."/>
            <person name="Gnerre S."/>
            <person name="Godfrey J."/>
            <person name="Good R."/>
            <person name="Gotea V."/>
            <person name="Gravely B."/>
            <person name="Greenberg A.J."/>
            <person name="Griffiths-Jones S."/>
            <person name="Gross S."/>
            <person name="Guigo R."/>
            <person name="Gustafson E.A."/>
            <person name="Haerty W."/>
            <person name="Hahn M.W."/>
            <person name="Halligan D.L."/>
            <person name="Halpern A.L."/>
            <person name="Halter G.M."/>
            <person name="Han M.V."/>
            <person name="Heger A."/>
            <person name="Hillier L."/>
            <person name="Hinrichs A.S."/>
            <person name="Holmes I."/>
            <person name="Hoskins R.A."/>
            <person name="Hubisz M.J."/>
            <person name="Hultmark D."/>
            <person name="Huntley M.A."/>
            <person name="Jaffe D.B."/>
            <person name="Jagadeeshan S."/>
            <person name="Jeck W.R."/>
            <person name="Johnson J."/>
            <person name="Jones C.D."/>
            <person name="Jordan W.C."/>
            <person name="Karpen G.H."/>
            <person name="Kataoka E."/>
            <person name="Keightley P.D."/>
            <person name="Kheradpour P."/>
            <person name="Kirkness E.F."/>
            <person name="Koerich L.B."/>
            <person name="Kristiansen K."/>
            <person name="Kudrna D."/>
            <person name="Kulathinal R.J."/>
            <person name="Kumar S."/>
            <person name="Kwok R."/>
            <person name="Lander E."/>
            <person name="Langley C.H."/>
            <person name="Lapoint R."/>
            <person name="Lazzaro B.P."/>
            <person name="Lee S.J."/>
            <person name="Levesque L."/>
            <person name="Li R."/>
            <person name="Lin C.F."/>
            <person name="Lin M.F."/>
            <person name="Lindblad-Toh K."/>
            <person name="Llopart A."/>
            <person name="Long M."/>
            <person name="Low L."/>
            <person name="Lozovsky E."/>
            <person name="Lu J."/>
            <person name="Luo M."/>
            <person name="Machado C.A."/>
            <person name="Makalowski W."/>
            <person name="Marzo M."/>
            <person name="Matsuda M."/>
            <person name="Matzkin L."/>
            <person name="McAllister B."/>
            <person name="McBride C.S."/>
            <person name="McKernan B."/>
            <person name="McKernan K."/>
            <person name="Mendez-Lago M."/>
            <person name="Minx P."/>
            <person name="Mollenhauer M.U."/>
            <person name="Montooth K."/>
            <person name="Mount S.M."/>
            <person name="Mu X."/>
            <person name="Myers E."/>
            <person name="Negre B."/>
            <person name="Newfeld S."/>
            <person name="Nielsen R."/>
            <person name="Noor M.A."/>
            <person name="O'Grady P."/>
            <person name="Pachter L."/>
            <person name="Papaceit M."/>
            <person name="Parisi M.J."/>
            <person name="Parisi M."/>
            <person name="Parts L."/>
            <person name="Pedersen J.S."/>
            <person name="Pesole G."/>
            <person name="Phillippy A.M."/>
            <person name="Ponting C.P."/>
            <person name="Pop M."/>
            <person name="Porcelli D."/>
            <person name="Powell J.R."/>
            <person name="Prohaska S."/>
            <person name="Pruitt K."/>
            <person name="Puig M."/>
            <person name="Quesneville H."/>
            <person name="Ram K.R."/>
            <person name="Rand D."/>
            <person name="Rasmussen M.D."/>
            <person name="Reed L.K."/>
            <person name="Reenan R."/>
            <person name="Reily A."/>
            <person name="Remington K.A."/>
            <person name="Rieger T.T."/>
            <person name="Ritchie M.G."/>
            <person name="Robin C."/>
            <person name="Rogers Y.H."/>
            <person name="Rohde C."/>
            <person name="Rozas J."/>
            <person name="Rubenfield M.J."/>
            <person name="Ruiz A."/>
            <person name="Russo S."/>
            <person name="Salzberg S.L."/>
            <person name="Sanchez-Gracia A."/>
            <person name="Saranga D.J."/>
            <person name="Sato H."/>
            <person name="Schaeffer S.W."/>
            <person name="Schatz M.C."/>
            <person name="Schlenke T."/>
            <person name="Schwartz R."/>
            <person name="Segarra C."/>
            <person name="Singh R.S."/>
            <person name="Sirot L."/>
            <person name="Sirota M."/>
            <person name="Sisneros N.B."/>
            <person name="Smith C.D."/>
            <person name="Smith T.F."/>
            <person name="Spieth J."/>
            <person name="Stage D.E."/>
            <person name="Stark A."/>
            <person name="Stephan W."/>
            <person name="Strausberg R.L."/>
            <person name="Strempel S."/>
            <person name="Sturgill D."/>
            <person name="Sutton G."/>
            <person name="Sutton G.G."/>
            <person name="Tao W."/>
            <person name="Teichmann S."/>
            <person name="Tobari Y.N."/>
            <person name="Tomimura Y."/>
            <person name="Tsolas J.M."/>
            <person name="Valente V.L."/>
            <person name="Venter E."/>
            <person name="Venter J.C."/>
            <person name="Vicario S."/>
            <person name="Vieira F.G."/>
            <person name="Vilella A.J."/>
            <person name="Villasante A."/>
            <person name="Walenz B."/>
            <person name="Wang J."/>
            <person name="Wasserman M."/>
            <person name="Watts T."/>
            <person name="Wilson D."/>
            <person name="Wilson R.K."/>
            <person name="Wing R.A."/>
            <person name="Wolfner M.F."/>
            <person name="Wong A."/>
            <person name="Wong G.K."/>
            <person name="Wu C.I."/>
            <person name="Wu G."/>
            <person name="Yamamoto D."/>
            <person name="Yang H.P."/>
            <person name="Yang S.P."/>
            <person name="Yorke J.A."/>
            <person name="Yoshida K."/>
            <person name="Zdobnov E."/>
            <person name="Zhang P."/>
            <person name="Zhang Y."/>
            <person name="Zimin A.V."/>
            <person name="Baldwin J."/>
            <person name="Abdouelleil A."/>
            <person name="Abdulkadir J."/>
            <person name="Abebe A."/>
            <person name="Abera B."/>
            <person name="Abreu J."/>
            <person name="Acer S.C."/>
            <person name="Aftuck L."/>
            <person name="Alexander A."/>
            <person name="An P."/>
            <person name="Anderson E."/>
            <person name="Anderson S."/>
            <person name="Arachi H."/>
            <person name="Azer M."/>
            <person name="Bachantsang P."/>
            <person name="Barry A."/>
            <person name="Bayul T."/>
            <person name="Berlin A."/>
            <person name="Bessette D."/>
            <person name="Bloom T."/>
            <person name="Blye J."/>
            <person name="Boguslavskiy L."/>
            <person name="Bonnet C."/>
            <person name="Boukhgalter B."/>
            <person name="Bourzgui I."/>
            <person name="Brown A."/>
            <person name="Cahill P."/>
            <person name="Channer S."/>
            <person name="Cheshatsang Y."/>
            <person name="Chuda L."/>
            <person name="Citroen M."/>
            <person name="Collymore A."/>
            <person name="Cooke P."/>
            <person name="Costello M."/>
            <person name="D'Aco K."/>
            <person name="Daza R."/>
            <person name="De Haan G."/>
            <person name="DeGray S."/>
            <person name="DeMaso C."/>
            <person name="Dhargay N."/>
            <person name="Dooley K."/>
            <person name="Dooley E."/>
            <person name="Doricent M."/>
            <person name="Dorje P."/>
            <person name="Dorjee K."/>
            <person name="Dupes A."/>
            <person name="Elong R."/>
            <person name="Falk J."/>
            <person name="Farina A."/>
            <person name="Faro S."/>
            <person name="Ferguson D."/>
            <person name="Fisher S."/>
            <person name="Foley C.D."/>
            <person name="Franke A."/>
            <person name="Friedrich D."/>
            <person name="Gadbois L."/>
            <person name="Gearin G."/>
            <person name="Gearin C.R."/>
            <person name="Giannoukos G."/>
            <person name="Goode T."/>
            <person name="Graham J."/>
            <person name="Grandbois E."/>
            <person name="Grewal S."/>
            <person name="Gyaltsen K."/>
            <person name="Hafez N."/>
            <person name="Hagos B."/>
            <person name="Hall J."/>
            <person name="Henson C."/>
            <person name="Hollinger A."/>
            <person name="Honan T."/>
            <person name="Huard M.D."/>
            <person name="Hughes L."/>
            <person name="Hurhula B."/>
            <person name="Husby M.E."/>
            <person name="Kamat A."/>
            <person name="Kanga B."/>
            <person name="Kashin S."/>
            <person name="Khazanovich D."/>
            <person name="Kisner P."/>
            <person name="Lance K."/>
            <person name="Lara M."/>
            <person name="Lee W."/>
            <person name="Lennon N."/>
            <person name="Letendre F."/>
            <person name="LeVine R."/>
            <person name="Lipovsky A."/>
            <person name="Liu X."/>
            <person name="Liu J."/>
            <person name="Liu S."/>
            <person name="Lokyitsang T."/>
            <person name="Lokyitsang Y."/>
            <person name="Lubonja R."/>
            <person name="Lui A."/>
            <person name="MacDonald P."/>
            <person name="Magnisalis V."/>
            <person name="Maru K."/>
            <person name="Matthews C."/>
            <person name="McCusker W."/>
            <person name="McDonough S."/>
            <person name="Mehta T."/>
            <person name="Meldrim J."/>
            <person name="Meneus L."/>
            <person name="Mihai O."/>
            <person name="Mihalev A."/>
            <person name="Mihova T."/>
            <person name="Mittelman R."/>
            <person name="Mlenga V."/>
            <person name="Montmayeur A."/>
            <person name="Mulrain L."/>
            <person name="Navidi A."/>
            <person name="Naylor J."/>
            <person name="Negash T."/>
            <person name="Nguyen T."/>
            <person name="Nguyen N."/>
            <person name="Nicol R."/>
            <person name="Norbu C."/>
            <person name="Norbu N."/>
            <person name="Novod N."/>
            <person name="O'Neill B."/>
            <person name="Osman S."/>
            <person name="Markiewicz E."/>
            <person name="Oyono O.L."/>
            <person name="Patti C."/>
            <person name="Phunkhang P."/>
            <person name="Pierre F."/>
            <person name="Priest M."/>
            <person name="Raghuraman S."/>
            <person name="Rege F."/>
            <person name="Reyes R."/>
            <person name="Rise C."/>
            <person name="Rogov P."/>
            <person name="Ross K."/>
            <person name="Ryan E."/>
            <person name="Settipalli S."/>
            <person name="Shea T."/>
            <person name="Sherpa N."/>
            <person name="Shi L."/>
            <person name="Shih D."/>
            <person name="Sparrow T."/>
            <person name="Spaulding J."/>
            <person name="Stalker J."/>
            <person name="Stange-Thomann N."/>
            <person name="Stavropoulos S."/>
            <person name="Stone C."/>
            <person name="Strader C."/>
            <person name="Tesfaye S."/>
            <person name="Thomson T."/>
            <person name="Thoulutsang Y."/>
            <person name="Thoulutsang D."/>
            <person name="Topham K."/>
            <person name="Topping I."/>
            <person name="Tsamla T."/>
            <person name="Vassiliev H."/>
            <person name="Vo A."/>
            <person name="Wangchuk T."/>
            <person name="Wangdi T."/>
            <person name="Weiand M."/>
            <person name="Wilkinson J."/>
            <person name="Wilson A."/>
            <person name="Yadav S."/>
            <person name="Young G."/>
            <person name="Yu Q."/>
            <person name="Zembek L."/>
            <person name="Zhong D."/>
            <person name="Zimmer A."/>
            <person name="Zwirko Z."/>
            <person name="Jaffe D.B."/>
            <person name="Alvarez P."/>
            <person name="Brockman W."/>
            <person name="Butler J."/>
            <person name="Chin C."/>
            <person name="Gnerre S."/>
            <person name="Grabherr M."/>
            <person name="Kleber M."/>
            <person name="Mauceli E."/>
            <person name="MacCallum I."/>
        </authorList>
    </citation>
    <scope>NUCLEOTIDE SEQUENCE [LARGE SCALE GENOMIC DNA]</scope>
    <source>
        <strain evidence="2">white501</strain>
    </source>
</reference>
<protein>
    <submittedName>
        <fullName evidence="1">GD12996</fullName>
    </submittedName>
</protein>
<keyword evidence="2" id="KW-1185">Reference proteome</keyword>